<sequence>MTCDAVHTADRADRITGTVADLTWIAESWPDLHQMRLPGTRRRRTRRPLSRTARRRADELARTERQEQPLAVLGASRAPMHVAVLDDLAQVLAEATETAAGINAATGIVEPDPPSTAYDFEALDRLLAYAAAHLAAAADADPGVLDDAQAAAARMRRTLERSLSEIVDGQVLSTVCAWCHGRTAEAPVGGERTLVVRLVAGNPLIVCESDACEPPPADCGTWLFGKPAWPDAEWEWLAKRLGA</sequence>
<feature type="compositionally biased region" description="Basic residues" evidence="1">
    <location>
        <begin position="39"/>
        <end position="54"/>
    </location>
</feature>
<dbReference type="Proteomes" id="UP000578077">
    <property type="component" value="Unassembled WGS sequence"/>
</dbReference>
<reference evidence="2 3" key="1">
    <citation type="submission" date="2020-08" db="EMBL/GenBank/DDBJ databases">
        <title>Sequencing the genomes of 1000 actinobacteria strains.</title>
        <authorList>
            <person name="Klenk H.-P."/>
        </authorList>
    </citation>
    <scope>NUCLEOTIDE SEQUENCE [LARGE SCALE GENOMIC DNA]</scope>
    <source>
        <strain evidence="2 3">DSM 44593</strain>
    </source>
</reference>
<dbReference type="EMBL" id="JACHLY010000001">
    <property type="protein sequence ID" value="MBB6000866.1"/>
    <property type="molecule type" value="Genomic_DNA"/>
</dbReference>
<dbReference type="AlphaFoldDB" id="A0A841ECZ7"/>
<protein>
    <submittedName>
        <fullName evidence="2">Cytochrome c553</fullName>
    </submittedName>
</protein>
<organism evidence="2 3">
    <name type="scientific">Streptomonospora salina</name>
    <dbReference type="NCBI Taxonomy" id="104205"/>
    <lineage>
        <taxon>Bacteria</taxon>
        <taxon>Bacillati</taxon>
        <taxon>Actinomycetota</taxon>
        <taxon>Actinomycetes</taxon>
        <taxon>Streptosporangiales</taxon>
        <taxon>Nocardiopsidaceae</taxon>
        <taxon>Streptomonospora</taxon>
    </lineage>
</organism>
<feature type="region of interest" description="Disordered" evidence="1">
    <location>
        <begin position="39"/>
        <end position="66"/>
    </location>
</feature>
<keyword evidence="3" id="KW-1185">Reference proteome</keyword>
<evidence type="ECO:0000313" key="3">
    <source>
        <dbReference type="Proteomes" id="UP000578077"/>
    </source>
</evidence>
<feature type="compositionally biased region" description="Basic and acidic residues" evidence="1">
    <location>
        <begin position="55"/>
        <end position="66"/>
    </location>
</feature>
<proteinExistence type="predicted"/>
<dbReference type="RefSeq" id="WP_184638589.1">
    <property type="nucleotide sequence ID" value="NZ_BAABKT010000035.1"/>
</dbReference>
<name>A0A841ECZ7_9ACTN</name>
<evidence type="ECO:0000256" key="1">
    <source>
        <dbReference type="SAM" id="MobiDB-lite"/>
    </source>
</evidence>
<gene>
    <name evidence="2" type="ORF">HNR25_004617</name>
</gene>
<comment type="caution">
    <text evidence="2">The sequence shown here is derived from an EMBL/GenBank/DDBJ whole genome shotgun (WGS) entry which is preliminary data.</text>
</comment>
<evidence type="ECO:0000313" key="2">
    <source>
        <dbReference type="EMBL" id="MBB6000866.1"/>
    </source>
</evidence>
<accession>A0A841ECZ7</accession>